<feature type="transmembrane region" description="Helical" evidence="5">
    <location>
        <begin position="415"/>
        <end position="436"/>
    </location>
</feature>
<keyword evidence="2 5" id="KW-0812">Transmembrane</keyword>
<feature type="transmembrane region" description="Helical" evidence="5">
    <location>
        <begin position="374"/>
        <end position="394"/>
    </location>
</feature>
<dbReference type="InterPro" id="IPR007016">
    <property type="entry name" value="O-antigen_ligase-rel_domated"/>
</dbReference>
<evidence type="ECO:0000256" key="2">
    <source>
        <dbReference type="ARBA" id="ARBA00022692"/>
    </source>
</evidence>
<feature type="transmembrane region" description="Helical" evidence="5">
    <location>
        <begin position="111"/>
        <end position="128"/>
    </location>
</feature>
<comment type="caution">
    <text evidence="7">The sequence shown here is derived from an EMBL/GenBank/DDBJ whole genome shotgun (WGS) entry which is preliminary data.</text>
</comment>
<keyword evidence="3 5" id="KW-1133">Transmembrane helix</keyword>
<evidence type="ECO:0000259" key="6">
    <source>
        <dbReference type="Pfam" id="PF04932"/>
    </source>
</evidence>
<feature type="domain" description="O-antigen ligase-related" evidence="6">
    <location>
        <begin position="246"/>
        <end position="390"/>
    </location>
</feature>
<dbReference type="Pfam" id="PF04932">
    <property type="entry name" value="Wzy_C"/>
    <property type="match status" value="1"/>
</dbReference>
<feature type="transmembrane region" description="Helical" evidence="5">
    <location>
        <begin position="134"/>
        <end position="156"/>
    </location>
</feature>
<dbReference type="Proteomes" id="UP000580856">
    <property type="component" value="Unassembled WGS sequence"/>
</dbReference>
<organism evidence="7 8">
    <name type="scientific">Desulfobaculum xiamenense</name>
    <dbReference type="NCBI Taxonomy" id="995050"/>
    <lineage>
        <taxon>Bacteria</taxon>
        <taxon>Pseudomonadati</taxon>
        <taxon>Thermodesulfobacteriota</taxon>
        <taxon>Desulfovibrionia</taxon>
        <taxon>Desulfovibrionales</taxon>
        <taxon>Desulfovibrionaceae</taxon>
        <taxon>Desulfobaculum</taxon>
    </lineage>
</organism>
<dbReference type="GO" id="GO:0016020">
    <property type="term" value="C:membrane"/>
    <property type="evidence" value="ECO:0007669"/>
    <property type="project" value="UniProtKB-SubCell"/>
</dbReference>
<accession>A0A846QFS6</accession>
<feature type="transmembrane region" description="Helical" evidence="5">
    <location>
        <begin position="34"/>
        <end position="50"/>
    </location>
</feature>
<keyword evidence="8" id="KW-1185">Reference proteome</keyword>
<reference evidence="7 8" key="1">
    <citation type="submission" date="2020-03" db="EMBL/GenBank/DDBJ databases">
        <title>Genomic Encyclopedia of Type Strains, Phase IV (KMG-IV): sequencing the most valuable type-strain genomes for metagenomic binning, comparative biology and taxonomic classification.</title>
        <authorList>
            <person name="Goeker M."/>
        </authorList>
    </citation>
    <scope>NUCLEOTIDE SEQUENCE [LARGE SCALE GENOMIC DNA]</scope>
    <source>
        <strain evidence="7 8">DSM 24233</strain>
    </source>
</reference>
<feature type="transmembrane region" description="Helical" evidence="5">
    <location>
        <begin position="212"/>
        <end position="228"/>
    </location>
</feature>
<name>A0A846QFS6_9BACT</name>
<feature type="transmembrane region" description="Helical" evidence="5">
    <location>
        <begin position="284"/>
        <end position="305"/>
    </location>
</feature>
<dbReference type="GO" id="GO:0016874">
    <property type="term" value="F:ligase activity"/>
    <property type="evidence" value="ECO:0007669"/>
    <property type="project" value="UniProtKB-KW"/>
</dbReference>
<evidence type="ECO:0000313" key="8">
    <source>
        <dbReference type="Proteomes" id="UP000580856"/>
    </source>
</evidence>
<gene>
    <name evidence="7" type="ORF">GGQ74_001286</name>
</gene>
<feature type="transmembrane region" description="Helical" evidence="5">
    <location>
        <begin position="12"/>
        <end position="28"/>
    </location>
</feature>
<feature type="transmembrane region" description="Helical" evidence="5">
    <location>
        <begin position="55"/>
        <end position="72"/>
    </location>
</feature>
<evidence type="ECO:0000256" key="1">
    <source>
        <dbReference type="ARBA" id="ARBA00004141"/>
    </source>
</evidence>
<feature type="transmembrane region" description="Helical" evidence="5">
    <location>
        <begin position="78"/>
        <end position="99"/>
    </location>
</feature>
<evidence type="ECO:0000313" key="7">
    <source>
        <dbReference type="EMBL" id="NJB67646.1"/>
    </source>
</evidence>
<proteinExistence type="predicted"/>
<dbReference type="EMBL" id="JAATJA010000001">
    <property type="protein sequence ID" value="NJB67646.1"/>
    <property type="molecule type" value="Genomic_DNA"/>
</dbReference>
<evidence type="ECO:0000256" key="3">
    <source>
        <dbReference type="ARBA" id="ARBA00022989"/>
    </source>
</evidence>
<keyword evidence="4 5" id="KW-0472">Membrane</keyword>
<dbReference type="PANTHER" id="PTHR37422:SF13">
    <property type="entry name" value="LIPOPOLYSACCHARIDE BIOSYNTHESIS PROTEIN PA4999-RELATED"/>
    <property type="match status" value="1"/>
</dbReference>
<dbReference type="PANTHER" id="PTHR37422">
    <property type="entry name" value="TEICHURONIC ACID BIOSYNTHESIS PROTEIN TUAE"/>
    <property type="match status" value="1"/>
</dbReference>
<dbReference type="AlphaFoldDB" id="A0A846QFS6"/>
<evidence type="ECO:0000256" key="5">
    <source>
        <dbReference type="SAM" id="Phobius"/>
    </source>
</evidence>
<evidence type="ECO:0000256" key="4">
    <source>
        <dbReference type="ARBA" id="ARBA00023136"/>
    </source>
</evidence>
<protein>
    <submittedName>
        <fullName evidence="7">O-antigen ligase</fullName>
    </submittedName>
</protein>
<dbReference type="RefSeq" id="WP_167940683.1">
    <property type="nucleotide sequence ID" value="NZ_JAATJA010000001.1"/>
</dbReference>
<dbReference type="InterPro" id="IPR051533">
    <property type="entry name" value="WaaL-like"/>
</dbReference>
<feature type="transmembrane region" description="Helical" evidence="5">
    <location>
        <begin position="168"/>
        <end position="192"/>
    </location>
</feature>
<comment type="subcellular location">
    <subcellularLocation>
        <location evidence="1">Membrane</location>
        <topology evidence="1">Multi-pass membrane protein</topology>
    </subcellularLocation>
</comment>
<sequence>MTRAQPTPINPVFAITAGGVVAATIAALASPTPALALLPGLAVLMLLALAKRPHWGYYAIIWLIPFGAYRELPGPLGFVKIHWLLAFCLIAFVILRALAQRRLPDATHARLWGPFTLLMVISAISAALSPYPHLSWRNVALFVVAAMYMGLTMVHVDRTGYVRVLPQVLLWSVTVGSCLAALGFFFDIPLFAEKVGGDFKRGLGTAPDPNNMALMIIFTMPFLAHWFFTTRRKLVRVLVPGLMGVNALGMVTTYSRGGALLMALTIVAIAIQHRENFAPRHVGLALAGLAIATATTLTIVPASYWERQQSLVTAEDLSIKRRASYLIVAWDAFRQRPLTGWGPGTFRQLYAESPQAQQYVRPGRSKLRPAHNTYVEMLVGTGLIGMAVYLHILARTMLDLRRARRLFAASGDTQAARITSTYIVSFGALLLFLLMFSDEYHKYLLLALALSQVAKRFAQEREESP</sequence>
<keyword evidence="7" id="KW-0436">Ligase</keyword>